<reference evidence="11 12" key="1">
    <citation type="journal article" date="2015" name="Genome Announc.">
        <title>Expanding the biotechnology potential of lactobacilli through comparative genomics of 213 strains and associated genera.</title>
        <authorList>
            <person name="Sun Z."/>
            <person name="Harris H.M."/>
            <person name="McCann A."/>
            <person name="Guo C."/>
            <person name="Argimon S."/>
            <person name="Zhang W."/>
            <person name="Yang X."/>
            <person name="Jeffery I.B."/>
            <person name="Cooney J.C."/>
            <person name="Kagawa T.F."/>
            <person name="Liu W."/>
            <person name="Song Y."/>
            <person name="Salvetti E."/>
            <person name="Wrobel A."/>
            <person name="Rasinkangas P."/>
            <person name="Parkhill J."/>
            <person name="Rea M.C."/>
            <person name="O'Sullivan O."/>
            <person name="Ritari J."/>
            <person name="Douillard F.P."/>
            <person name="Paul Ross R."/>
            <person name="Yang R."/>
            <person name="Briner A.E."/>
            <person name="Felis G.E."/>
            <person name="de Vos W.M."/>
            <person name="Barrangou R."/>
            <person name="Klaenhammer T.R."/>
            <person name="Caufield P.W."/>
            <person name="Cui Y."/>
            <person name="Zhang H."/>
            <person name="O'Toole P.W."/>
        </authorList>
    </citation>
    <scope>NUCLEOTIDE SEQUENCE [LARGE SCALE GENOMIC DNA]</scope>
    <source>
        <strain evidence="11 12">NBRC 103219</strain>
    </source>
</reference>
<dbReference type="OrthoDB" id="9791859at2"/>
<evidence type="ECO:0000256" key="3">
    <source>
        <dbReference type="ARBA" id="ARBA00022723"/>
    </source>
</evidence>
<dbReference type="Gene3D" id="3.40.50.1220">
    <property type="entry name" value="TPP-binding domain"/>
    <property type="match status" value="1"/>
</dbReference>
<dbReference type="UniPathway" id="UPA00079"/>
<dbReference type="GO" id="GO:0030976">
    <property type="term" value="F:thiamine pyrophosphate binding"/>
    <property type="evidence" value="ECO:0007669"/>
    <property type="project" value="UniProtKB-UniRule"/>
</dbReference>
<dbReference type="EC" id="2.2.1.9" evidence="7"/>
<dbReference type="UniPathway" id="UPA01057">
    <property type="reaction ID" value="UER00164"/>
</dbReference>
<dbReference type="InterPro" id="IPR029035">
    <property type="entry name" value="DHS-like_NAD/FAD-binding_dom"/>
</dbReference>
<comment type="cofactor">
    <cofactor evidence="7">
        <name>thiamine diphosphate</name>
        <dbReference type="ChEBI" id="CHEBI:58937"/>
    </cofactor>
    <text evidence="7">Binds 1 thiamine pyrophosphate per subunit.</text>
</comment>
<keyword evidence="1 7" id="KW-0474">Menaquinone biosynthesis</keyword>
<evidence type="ECO:0000259" key="8">
    <source>
        <dbReference type="Pfam" id="PF02775"/>
    </source>
</evidence>
<dbReference type="GO" id="GO:0000287">
    <property type="term" value="F:magnesium ion binding"/>
    <property type="evidence" value="ECO:0007669"/>
    <property type="project" value="UniProtKB-UniRule"/>
</dbReference>
<feature type="domain" description="Thiamine pyrophosphate enzyme TPP-binding" evidence="8">
    <location>
        <begin position="436"/>
        <end position="537"/>
    </location>
</feature>
<protein>
    <recommendedName>
        <fullName evidence="7">2-succinyl-5-enolpyruvyl-6-hydroxy-3-cyclohexene-1-carboxylate synthase</fullName>
        <shortName evidence="7">SEPHCHC synthase</shortName>
        <ecNumber evidence="7">2.2.1.9</ecNumber>
    </recommendedName>
    <alternativeName>
        <fullName evidence="7">Menaquinone biosynthesis protein MenD</fullName>
    </alternativeName>
</protein>
<keyword evidence="12" id="KW-1185">Reference proteome</keyword>
<dbReference type="EMBL" id="JQCN01000070">
    <property type="protein sequence ID" value="KRN95580.1"/>
    <property type="molecule type" value="Genomic_DNA"/>
</dbReference>
<dbReference type="Proteomes" id="UP000051886">
    <property type="component" value="Unassembled WGS sequence"/>
</dbReference>
<accession>A0A0R2L897</accession>
<evidence type="ECO:0000256" key="5">
    <source>
        <dbReference type="ARBA" id="ARBA00023052"/>
    </source>
</evidence>
<evidence type="ECO:0000256" key="1">
    <source>
        <dbReference type="ARBA" id="ARBA00022428"/>
    </source>
</evidence>
<feature type="domain" description="Thiamine pyrophosphate enzyme N-terminal TPP-binding" evidence="9">
    <location>
        <begin position="15"/>
        <end position="128"/>
    </location>
</feature>
<evidence type="ECO:0000259" key="9">
    <source>
        <dbReference type="Pfam" id="PF02776"/>
    </source>
</evidence>
<dbReference type="CDD" id="cd07037">
    <property type="entry name" value="TPP_PYR_MenD"/>
    <property type="match status" value="1"/>
</dbReference>
<dbReference type="Pfam" id="PF02775">
    <property type="entry name" value="TPP_enzyme_C"/>
    <property type="match status" value="1"/>
</dbReference>
<sequence length="577" mass="62959">MGNIQTILTNRVSGLLASLRHSGIKQVVLSPGSRSTPVAILLGKMQDEGQIKLYIDVDERSAAFFGLGIAKASGQPVLLVCTSGTAAANYYPAIWEADSTNVPLVVLTTDRPPELQEIGTPQTLDQPKMYSTAVKGFYQLPSPSAGDGNAELAYTDYIVQKAVDQACQHPCGPVHLNLPLRKPLMPDVDQVVSLPEQNIFQTKLTPVLTSAAKQHLTRLFAGKKGLIIAGPVQDGHQNAAEIAEFAEQMNWPILADPLSGLRGYSHALSTGDQLFKAWDKLPTDFQPEVIVRTGATLVSASMINWLANKSAPVIYLDEDCSWKDHSLSTTERIAAAPAQILPQLSDLKPAVSQWFERWRKLSRTIRKILETATSFHPLNEPGVASVISKNLPADATLFVSNSMPIRDIDVQFDPQITSTQVLCNRGADGIDGVNSTALGVASQLQNNYLYIGDLAFFHDLTGLMMARKYDLDLTVIVQNNDGGGIFSILPQYQEKTQFEKVFGTPLDLKISAIADMYDAKYCKITTAGELADIIRQQPHGLTIVEVVVPRQAVPEQQDHLKAAVADRLQEFLDENHG</sequence>
<comment type="pathway">
    <text evidence="7">Quinol/quinone metabolism; menaquinone biosynthesis.</text>
</comment>
<dbReference type="InterPro" id="IPR011766">
    <property type="entry name" value="TPP_enzyme_TPP-bd"/>
</dbReference>
<dbReference type="PANTHER" id="PTHR42916:SF1">
    <property type="entry name" value="PROTEIN PHYLLO, CHLOROPLASTIC"/>
    <property type="match status" value="1"/>
</dbReference>
<evidence type="ECO:0000256" key="2">
    <source>
        <dbReference type="ARBA" id="ARBA00022679"/>
    </source>
</evidence>
<evidence type="ECO:0000313" key="11">
    <source>
        <dbReference type="EMBL" id="KRN95580.1"/>
    </source>
</evidence>
<gene>
    <name evidence="7" type="primary">menD</name>
    <name evidence="11" type="ORF">IV66_GL001024</name>
</gene>
<organism evidence="11 12">
    <name type="scientific">Ligilactobacillus pobuzihii</name>
    <dbReference type="NCBI Taxonomy" id="449659"/>
    <lineage>
        <taxon>Bacteria</taxon>
        <taxon>Bacillati</taxon>
        <taxon>Bacillota</taxon>
        <taxon>Bacilli</taxon>
        <taxon>Lactobacillales</taxon>
        <taxon>Lactobacillaceae</taxon>
        <taxon>Ligilactobacillus</taxon>
    </lineage>
</organism>
<dbReference type="CDD" id="cd02009">
    <property type="entry name" value="TPP_SHCHC_synthase"/>
    <property type="match status" value="1"/>
</dbReference>
<dbReference type="Gene3D" id="3.40.50.970">
    <property type="match status" value="2"/>
</dbReference>
<dbReference type="Pfam" id="PF02776">
    <property type="entry name" value="TPP_enzyme_N"/>
    <property type="match status" value="1"/>
</dbReference>
<evidence type="ECO:0000259" key="10">
    <source>
        <dbReference type="Pfam" id="PF16582"/>
    </source>
</evidence>
<evidence type="ECO:0000256" key="4">
    <source>
        <dbReference type="ARBA" id="ARBA00022842"/>
    </source>
</evidence>
<dbReference type="RefSeq" id="WP_017868465.1">
    <property type="nucleotide sequence ID" value="NZ_BJYB01000008.1"/>
</dbReference>
<dbReference type="NCBIfam" id="TIGR00173">
    <property type="entry name" value="menD"/>
    <property type="match status" value="1"/>
</dbReference>
<dbReference type="STRING" id="449659.IV66_GL001024"/>
<dbReference type="AlphaFoldDB" id="A0A0R2L897"/>
<dbReference type="SUPFAM" id="SSF52467">
    <property type="entry name" value="DHS-like NAD/FAD-binding domain"/>
    <property type="match status" value="1"/>
</dbReference>
<dbReference type="InterPro" id="IPR004433">
    <property type="entry name" value="MenaQ_synth_MenD"/>
</dbReference>
<dbReference type="PIRSF" id="PIRSF004983">
    <property type="entry name" value="MenD"/>
    <property type="match status" value="1"/>
</dbReference>
<comment type="similarity">
    <text evidence="7">Belongs to the TPP enzyme family. MenD subfamily.</text>
</comment>
<name>A0A0R2L897_9LACO</name>
<keyword evidence="2 7" id="KW-0808">Transferase</keyword>
<evidence type="ECO:0000256" key="6">
    <source>
        <dbReference type="ARBA" id="ARBA00023211"/>
    </source>
</evidence>
<evidence type="ECO:0000313" key="12">
    <source>
        <dbReference type="Proteomes" id="UP000051886"/>
    </source>
</evidence>
<keyword evidence="6 7" id="KW-0464">Manganese</keyword>
<dbReference type="PANTHER" id="PTHR42916">
    <property type="entry name" value="2-SUCCINYL-5-ENOLPYRUVYL-6-HYDROXY-3-CYCLOHEXENE-1-CARBOXYLATE SYNTHASE"/>
    <property type="match status" value="1"/>
</dbReference>
<dbReference type="GO" id="GO:0009234">
    <property type="term" value="P:menaquinone biosynthetic process"/>
    <property type="evidence" value="ECO:0007669"/>
    <property type="project" value="UniProtKB-UniRule"/>
</dbReference>
<dbReference type="Pfam" id="PF16582">
    <property type="entry name" value="TPP_enzyme_M_2"/>
    <property type="match status" value="1"/>
</dbReference>
<keyword evidence="3 7" id="KW-0479">Metal-binding</keyword>
<feature type="domain" description="Menaquinone biosynthesis protein MenD middle" evidence="10">
    <location>
        <begin position="210"/>
        <end position="399"/>
    </location>
</feature>
<dbReference type="PATRIC" id="fig|449659.4.peg.1031"/>
<dbReference type="InterPro" id="IPR029061">
    <property type="entry name" value="THDP-binding"/>
</dbReference>
<comment type="pathway">
    <text evidence="7">Quinol/quinone metabolism; 1,4-dihydroxy-2-naphthoate biosynthesis; 1,4-dihydroxy-2-naphthoate from chorismate: step 2/7.</text>
</comment>
<proteinExistence type="inferred from homology"/>
<comment type="catalytic activity">
    <reaction evidence="7">
        <text>isochorismate + 2-oxoglutarate + H(+) = 5-enolpyruvoyl-6-hydroxy-2-succinyl-cyclohex-3-ene-1-carboxylate + CO2</text>
        <dbReference type="Rhea" id="RHEA:25593"/>
        <dbReference type="ChEBI" id="CHEBI:15378"/>
        <dbReference type="ChEBI" id="CHEBI:16526"/>
        <dbReference type="ChEBI" id="CHEBI:16810"/>
        <dbReference type="ChEBI" id="CHEBI:29780"/>
        <dbReference type="ChEBI" id="CHEBI:58818"/>
        <dbReference type="EC" id="2.2.1.9"/>
    </reaction>
</comment>
<dbReference type="GO" id="GO:0030145">
    <property type="term" value="F:manganese ion binding"/>
    <property type="evidence" value="ECO:0007669"/>
    <property type="project" value="UniProtKB-UniRule"/>
</dbReference>
<dbReference type="GO" id="GO:0070204">
    <property type="term" value="F:2-succinyl-5-enolpyruvyl-6-hydroxy-3-cyclohexene-1-carboxylic-acid synthase activity"/>
    <property type="evidence" value="ECO:0007669"/>
    <property type="project" value="UniProtKB-UniRule"/>
</dbReference>
<dbReference type="SUPFAM" id="SSF52518">
    <property type="entry name" value="Thiamin diphosphate-binding fold (THDP-binding)"/>
    <property type="match status" value="2"/>
</dbReference>
<comment type="caution">
    <text evidence="11">The sequence shown here is derived from an EMBL/GenBank/DDBJ whole genome shotgun (WGS) entry which is preliminary data.</text>
</comment>
<keyword evidence="4 7" id="KW-0460">Magnesium</keyword>
<comment type="cofactor">
    <cofactor evidence="7">
        <name>Mg(2+)</name>
        <dbReference type="ChEBI" id="CHEBI:18420"/>
    </cofactor>
    <cofactor evidence="7">
        <name>Mn(2+)</name>
        <dbReference type="ChEBI" id="CHEBI:29035"/>
    </cofactor>
</comment>
<comment type="subunit">
    <text evidence="7">Homodimer.</text>
</comment>
<comment type="function">
    <text evidence="7">Catalyzes the thiamine diphosphate-dependent decarboxylation of 2-oxoglutarate and the subsequent addition of the resulting succinic semialdehyde-thiamine pyrophosphate anion to isochorismate to yield 2-succinyl-5-enolpyruvyl-6-hydroxy-3-cyclohexene-1-carboxylate (SEPHCHC).</text>
</comment>
<dbReference type="InterPro" id="IPR012001">
    <property type="entry name" value="Thiamin_PyroP_enz_TPP-bd_dom"/>
</dbReference>
<dbReference type="InterPro" id="IPR032264">
    <property type="entry name" value="MenD_middle"/>
</dbReference>
<keyword evidence="5 7" id="KW-0786">Thiamine pyrophosphate</keyword>
<evidence type="ECO:0000256" key="7">
    <source>
        <dbReference type="HAMAP-Rule" id="MF_01659"/>
    </source>
</evidence>
<dbReference type="HAMAP" id="MF_01659">
    <property type="entry name" value="MenD"/>
    <property type="match status" value="1"/>
</dbReference>